<evidence type="ECO:0000256" key="15">
    <source>
        <dbReference type="PIRSR" id="PIRSR000447-1"/>
    </source>
</evidence>
<dbReference type="PIRSF" id="PIRSF000447">
    <property type="entry name" value="KAS_II"/>
    <property type="match status" value="1"/>
</dbReference>
<dbReference type="GeneID" id="63935973"/>
<dbReference type="GO" id="GO:0006633">
    <property type="term" value="P:fatty acid biosynthetic process"/>
    <property type="evidence" value="ECO:0007669"/>
    <property type="project" value="UniProtKB-UniRule"/>
</dbReference>
<keyword evidence="5 14" id="KW-0444">Lipid biosynthesis</keyword>
<dbReference type="NCBIfam" id="NF004970">
    <property type="entry name" value="PRK06333.1"/>
    <property type="match status" value="1"/>
</dbReference>
<evidence type="ECO:0000256" key="13">
    <source>
        <dbReference type="ARBA" id="ARBA00047659"/>
    </source>
</evidence>
<evidence type="ECO:0000313" key="18">
    <source>
        <dbReference type="EMBL" id="SUM73267.1"/>
    </source>
</evidence>
<dbReference type="CDD" id="cd00834">
    <property type="entry name" value="KAS_I_II"/>
    <property type="match status" value="1"/>
</dbReference>
<feature type="domain" description="Ketosynthase family 3 (KS3)" evidence="17">
    <location>
        <begin position="4"/>
        <end position="411"/>
    </location>
</feature>
<keyword evidence="10 14" id="KW-0012">Acyltransferase</keyword>
<dbReference type="EC" id="2.3.1.179" evidence="3 14"/>
<feature type="active site" description="For beta-ketoacyl synthase activity" evidence="15">
    <location>
        <position position="165"/>
    </location>
</feature>
<dbReference type="NCBIfam" id="NF005589">
    <property type="entry name" value="PRK07314.1"/>
    <property type="match status" value="1"/>
</dbReference>
<dbReference type="GO" id="GO:0004315">
    <property type="term" value="F:3-oxoacyl-[acyl-carrier-protein] synthase activity"/>
    <property type="evidence" value="ECO:0007669"/>
    <property type="project" value="UniProtKB-UniRule"/>
</dbReference>
<dbReference type="PROSITE" id="PS52004">
    <property type="entry name" value="KS3_2"/>
    <property type="match status" value="1"/>
</dbReference>
<accession>A0A380HAA9</accession>
<evidence type="ECO:0000256" key="7">
    <source>
        <dbReference type="ARBA" id="ARBA00022832"/>
    </source>
</evidence>
<dbReference type="Pfam" id="PF00109">
    <property type="entry name" value="ketoacyl-synt"/>
    <property type="match status" value="1"/>
</dbReference>
<comment type="pathway">
    <text evidence="1 14">Lipid metabolism; fatty acid biosynthesis.</text>
</comment>
<dbReference type="InterPro" id="IPR018201">
    <property type="entry name" value="Ketoacyl_synth_AS"/>
</dbReference>
<evidence type="ECO:0000256" key="4">
    <source>
        <dbReference type="ARBA" id="ARBA00014657"/>
    </source>
</evidence>
<sequence>MNENNRVVITGIGALSPIGNDAKTTWENALKGVNGIDKITRIDTEPYNVHLAGELKDFNIEDYIDRKEARRMDRFTQYAVVAAREAVNDAKLDINENTADRIGVWIGSGIGGMETFETAHTTLVERGPRRVSPFFVPMLIPDMATGQVSIDLGAKGPNGSTVTACATGTNSIGEAFKIIQRGDADAMITGGTEAPITHMAIAGFSASRALSTNDNVKTACRPFQEGRDGFVMGEGAGIVVLESLESAKARGAEIYAEVVGYGSSGDAHHITAPAPEGEGGFRAMQAALDDAGIDAKDVQYLNAHGTSTPVGDLFEVQAIKNTFGDATKSLKVSSTKSMTGHLLGATGGIEAIFSALSIKDSKIAPTIHAETSDPECDLDFVPNKAEDLDITYAMSNSLGFGGHNAVLILKKFED</sequence>
<dbReference type="InterPro" id="IPR020841">
    <property type="entry name" value="PKS_Beta-ketoAc_synthase_dom"/>
</dbReference>
<keyword evidence="8" id="KW-0443">Lipid metabolism</keyword>
<evidence type="ECO:0000259" key="17">
    <source>
        <dbReference type="PROSITE" id="PS52004"/>
    </source>
</evidence>
<organism evidence="18 19">
    <name type="scientific">Staphylococcus saccharolyticus</name>
    <dbReference type="NCBI Taxonomy" id="33028"/>
    <lineage>
        <taxon>Bacteria</taxon>
        <taxon>Bacillati</taxon>
        <taxon>Bacillota</taxon>
        <taxon>Bacilli</taxon>
        <taxon>Bacillales</taxon>
        <taxon>Staphylococcaceae</taxon>
        <taxon>Staphylococcus</taxon>
    </lineage>
</organism>
<evidence type="ECO:0000313" key="19">
    <source>
        <dbReference type="Proteomes" id="UP000255425"/>
    </source>
</evidence>
<evidence type="ECO:0000256" key="8">
    <source>
        <dbReference type="ARBA" id="ARBA00023098"/>
    </source>
</evidence>
<comment type="function">
    <text evidence="11 14">Involved in the type II fatty acid elongation cycle. Catalyzes the elongation of a wide range of acyl-ACP by the addition of two carbons from malonyl-ACP to an acyl acceptor. Can efficiently catalyze the conversion of palmitoleoyl-ACP (cis-hexadec-9-enoyl-ACP) to cis-vaccenoyl-ACP (cis-octadec-11-enoyl-ACP), an essential step in the thermal regulation of fatty acid composition.</text>
</comment>
<comment type="catalytic activity">
    <reaction evidence="12 14">
        <text>(9Z)-hexadecenoyl-[ACP] + malonyl-[ACP] + H(+) = 3-oxo-(11Z)-octadecenoyl-[ACP] + holo-[ACP] + CO2</text>
        <dbReference type="Rhea" id="RHEA:55040"/>
        <dbReference type="Rhea" id="RHEA-COMP:9623"/>
        <dbReference type="Rhea" id="RHEA-COMP:9685"/>
        <dbReference type="Rhea" id="RHEA-COMP:10800"/>
        <dbReference type="Rhea" id="RHEA-COMP:14074"/>
        <dbReference type="ChEBI" id="CHEBI:15378"/>
        <dbReference type="ChEBI" id="CHEBI:16526"/>
        <dbReference type="ChEBI" id="CHEBI:64479"/>
        <dbReference type="ChEBI" id="CHEBI:78449"/>
        <dbReference type="ChEBI" id="CHEBI:83989"/>
        <dbReference type="ChEBI" id="CHEBI:138538"/>
        <dbReference type="EC" id="2.3.1.179"/>
    </reaction>
</comment>
<keyword evidence="19" id="KW-1185">Reference proteome</keyword>
<dbReference type="Proteomes" id="UP000255425">
    <property type="component" value="Unassembled WGS sequence"/>
</dbReference>
<keyword evidence="9 14" id="KW-0275">Fatty acid biosynthesis</keyword>
<dbReference type="FunFam" id="3.40.47.10:FF:000026">
    <property type="entry name" value="3-oxoacyl-[acyl-carrier-protein] synthase 2"/>
    <property type="match status" value="1"/>
</dbReference>
<dbReference type="Gene3D" id="3.40.47.10">
    <property type="match status" value="1"/>
</dbReference>
<evidence type="ECO:0000256" key="14">
    <source>
        <dbReference type="PIRNR" id="PIRNR000447"/>
    </source>
</evidence>
<keyword evidence="7" id="KW-0276">Fatty acid metabolism</keyword>
<evidence type="ECO:0000256" key="2">
    <source>
        <dbReference type="ARBA" id="ARBA00008467"/>
    </source>
</evidence>
<evidence type="ECO:0000256" key="10">
    <source>
        <dbReference type="ARBA" id="ARBA00023315"/>
    </source>
</evidence>
<dbReference type="InterPro" id="IPR017568">
    <property type="entry name" value="3-oxoacyl-ACP_synth-2"/>
</dbReference>
<dbReference type="InterPro" id="IPR014030">
    <property type="entry name" value="Ketoacyl_synth_N"/>
</dbReference>
<dbReference type="EMBL" id="UHDZ01000001">
    <property type="protein sequence ID" value="SUM73267.1"/>
    <property type="molecule type" value="Genomic_DNA"/>
</dbReference>
<dbReference type="RefSeq" id="WP_115313691.1">
    <property type="nucleotide sequence ID" value="NZ_CP066042.1"/>
</dbReference>
<evidence type="ECO:0000256" key="9">
    <source>
        <dbReference type="ARBA" id="ARBA00023160"/>
    </source>
</evidence>
<comment type="similarity">
    <text evidence="2 14 16">Belongs to the thiolase-like superfamily. Beta-ketoacyl-ACP synthases family.</text>
</comment>
<dbReference type="PANTHER" id="PTHR11712:SF336">
    <property type="entry name" value="3-OXOACYL-[ACYL-CARRIER-PROTEIN] SYNTHASE, MITOCHONDRIAL"/>
    <property type="match status" value="1"/>
</dbReference>
<reference evidence="18 19" key="1">
    <citation type="submission" date="2018-06" db="EMBL/GenBank/DDBJ databases">
        <authorList>
            <consortium name="Pathogen Informatics"/>
            <person name="Doyle S."/>
        </authorList>
    </citation>
    <scope>NUCLEOTIDE SEQUENCE [LARGE SCALE GENOMIC DNA]</scope>
    <source>
        <strain evidence="18 19">NCTC11807</strain>
    </source>
</reference>
<dbReference type="InterPro" id="IPR014031">
    <property type="entry name" value="Ketoacyl_synth_C"/>
</dbReference>
<keyword evidence="6 14" id="KW-0808">Transferase</keyword>
<protein>
    <recommendedName>
        <fullName evidence="4 14">3-oxoacyl-[acyl-carrier-protein] synthase 2</fullName>
        <ecNumber evidence="3 14">2.3.1.179</ecNumber>
    </recommendedName>
</protein>
<dbReference type="NCBIfam" id="TIGR03150">
    <property type="entry name" value="fabF"/>
    <property type="match status" value="1"/>
</dbReference>
<dbReference type="SMART" id="SM00825">
    <property type="entry name" value="PKS_KS"/>
    <property type="match status" value="1"/>
</dbReference>
<dbReference type="InterPro" id="IPR016039">
    <property type="entry name" value="Thiolase-like"/>
</dbReference>
<gene>
    <name evidence="18" type="primary">fabF</name>
    <name evidence="18" type="ORF">NCTC11807_02067</name>
</gene>
<dbReference type="PROSITE" id="PS00606">
    <property type="entry name" value="KS3_1"/>
    <property type="match status" value="1"/>
</dbReference>
<evidence type="ECO:0000256" key="16">
    <source>
        <dbReference type="RuleBase" id="RU003694"/>
    </source>
</evidence>
<evidence type="ECO:0000256" key="3">
    <source>
        <dbReference type="ARBA" id="ARBA00012356"/>
    </source>
</evidence>
<evidence type="ECO:0000256" key="11">
    <source>
        <dbReference type="ARBA" id="ARBA00024006"/>
    </source>
</evidence>
<evidence type="ECO:0000256" key="6">
    <source>
        <dbReference type="ARBA" id="ARBA00022679"/>
    </source>
</evidence>
<dbReference type="PANTHER" id="PTHR11712">
    <property type="entry name" value="POLYKETIDE SYNTHASE-RELATED"/>
    <property type="match status" value="1"/>
</dbReference>
<name>A0A380HAA9_9STAP</name>
<evidence type="ECO:0000256" key="5">
    <source>
        <dbReference type="ARBA" id="ARBA00022516"/>
    </source>
</evidence>
<dbReference type="UniPathway" id="UPA00094"/>
<proteinExistence type="inferred from homology"/>
<evidence type="ECO:0000256" key="1">
    <source>
        <dbReference type="ARBA" id="ARBA00005194"/>
    </source>
</evidence>
<dbReference type="GO" id="GO:0005829">
    <property type="term" value="C:cytosol"/>
    <property type="evidence" value="ECO:0007669"/>
    <property type="project" value="TreeGrafter"/>
</dbReference>
<comment type="catalytic activity">
    <reaction evidence="13 14">
        <text>a fatty acyl-[ACP] + malonyl-[ACP] + H(+) = a 3-oxoacyl-[ACP] + holo-[ACP] + CO2</text>
        <dbReference type="Rhea" id="RHEA:22836"/>
        <dbReference type="Rhea" id="RHEA-COMP:9623"/>
        <dbReference type="Rhea" id="RHEA-COMP:9685"/>
        <dbReference type="Rhea" id="RHEA-COMP:9916"/>
        <dbReference type="Rhea" id="RHEA-COMP:14125"/>
        <dbReference type="ChEBI" id="CHEBI:15378"/>
        <dbReference type="ChEBI" id="CHEBI:16526"/>
        <dbReference type="ChEBI" id="CHEBI:64479"/>
        <dbReference type="ChEBI" id="CHEBI:78449"/>
        <dbReference type="ChEBI" id="CHEBI:78776"/>
        <dbReference type="ChEBI" id="CHEBI:138651"/>
    </reaction>
</comment>
<dbReference type="AlphaFoldDB" id="A0A380HAA9"/>
<dbReference type="SUPFAM" id="SSF53901">
    <property type="entry name" value="Thiolase-like"/>
    <property type="match status" value="2"/>
</dbReference>
<dbReference type="InterPro" id="IPR000794">
    <property type="entry name" value="Beta-ketoacyl_synthase"/>
</dbReference>
<evidence type="ECO:0000256" key="12">
    <source>
        <dbReference type="ARBA" id="ARBA00047318"/>
    </source>
</evidence>
<dbReference type="Pfam" id="PF02801">
    <property type="entry name" value="Ketoacyl-synt_C"/>
    <property type="match status" value="1"/>
</dbReference>